<comment type="caution">
    <text evidence="9">The sequence shown here is derived from an EMBL/GenBank/DDBJ whole genome shotgun (WGS) entry which is preliminary data.</text>
</comment>
<evidence type="ECO:0000256" key="6">
    <source>
        <dbReference type="ARBA" id="ARBA00022840"/>
    </source>
</evidence>
<accession>A0ABR5SIE6</accession>
<comment type="pathway">
    <text evidence="2 8">Amino-acid biosynthesis; L-histidine biosynthesis; L-histidine from 5-phospho-alpha-D-ribose 1-diphosphate: step 2/9.</text>
</comment>
<protein>
    <recommendedName>
        <fullName evidence="8">Phosphoribosyl-ATP pyrophosphatase</fullName>
        <shortName evidence="8">PRA-PH</shortName>
        <ecNumber evidence="8">3.6.1.31</ecNumber>
    </recommendedName>
</protein>
<dbReference type="Gene3D" id="1.10.287.1080">
    <property type="entry name" value="MazG-like"/>
    <property type="match status" value="1"/>
</dbReference>
<name>A0ABR5SIE6_9BACT</name>
<dbReference type="Proteomes" id="UP000060487">
    <property type="component" value="Unassembled WGS sequence"/>
</dbReference>
<evidence type="ECO:0000256" key="7">
    <source>
        <dbReference type="ARBA" id="ARBA00023102"/>
    </source>
</evidence>
<organism evidence="9 10">
    <name type="scientific">Candidatus Magnetominusculus xianensis</name>
    <dbReference type="NCBI Taxonomy" id="1748249"/>
    <lineage>
        <taxon>Bacteria</taxon>
        <taxon>Pseudomonadati</taxon>
        <taxon>Nitrospirota</taxon>
        <taxon>Nitrospiria</taxon>
        <taxon>Nitrospirales</taxon>
        <taxon>Nitrospiraceae</taxon>
        <taxon>Candidatus Magnetominusculus</taxon>
    </lineage>
</organism>
<keyword evidence="6 8" id="KW-0067">ATP-binding</keyword>
<keyword evidence="10" id="KW-1185">Reference proteome</keyword>
<keyword evidence="8" id="KW-0963">Cytoplasm</keyword>
<evidence type="ECO:0000313" key="9">
    <source>
        <dbReference type="EMBL" id="KWT84408.1"/>
    </source>
</evidence>
<evidence type="ECO:0000256" key="3">
    <source>
        <dbReference type="ARBA" id="ARBA00022605"/>
    </source>
</evidence>
<evidence type="ECO:0000256" key="8">
    <source>
        <dbReference type="HAMAP-Rule" id="MF_01020"/>
    </source>
</evidence>
<dbReference type="SUPFAM" id="SSF101386">
    <property type="entry name" value="all-alpha NTP pyrophosphatases"/>
    <property type="match status" value="1"/>
</dbReference>
<comment type="catalytic activity">
    <reaction evidence="1 8">
        <text>1-(5-phospho-beta-D-ribosyl)-ATP + H2O = 1-(5-phospho-beta-D-ribosyl)-5'-AMP + diphosphate + H(+)</text>
        <dbReference type="Rhea" id="RHEA:22828"/>
        <dbReference type="ChEBI" id="CHEBI:15377"/>
        <dbReference type="ChEBI" id="CHEBI:15378"/>
        <dbReference type="ChEBI" id="CHEBI:33019"/>
        <dbReference type="ChEBI" id="CHEBI:59457"/>
        <dbReference type="ChEBI" id="CHEBI:73183"/>
        <dbReference type="EC" id="3.6.1.31"/>
    </reaction>
</comment>
<keyword evidence="4 8" id="KW-0547">Nucleotide-binding</keyword>
<gene>
    <name evidence="8 9" type="primary">hisE</name>
    <name evidence="9" type="ORF">ASN18_1903</name>
</gene>
<evidence type="ECO:0000256" key="5">
    <source>
        <dbReference type="ARBA" id="ARBA00022801"/>
    </source>
</evidence>
<dbReference type="InterPro" id="IPR008179">
    <property type="entry name" value="HisE"/>
</dbReference>
<dbReference type="RefSeq" id="WP_085052516.1">
    <property type="nucleotide sequence ID" value="NZ_LNQR01000068.1"/>
</dbReference>
<dbReference type="InterPro" id="IPR021130">
    <property type="entry name" value="PRib-ATP_PPHydrolase-like"/>
</dbReference>
<dbReference type="PANTHER" id="PTHR42945:SF1">
    <property type="entry name" value="HISTIDINE BIOSYNTHESIS BIFUNCTIONAL PROTEIN HIS7"/>
    <property type="match status" value="1"/>
</dbReference>
<proteinExistence type="inferred from homology"/>
<dbReference type="EMBL" id="LNQR01000068">
    <property type="protein sequence ID" value="KWT84408.1"/>
    <property type="molecule type" value="Genomic_DNA"/>
</dbReference>
<evidence type="ECO:0000256" key="1">
    <source>
        <dbReference type="ARBA" id="ARBA00001460"/>
    </source>
</evidence>
<evidence type="ECO:0000313" key="10">
    <source>
        <dbReference type="Proteomes" id="UP000060487"/>
    </source>
</evidence>
<comment type="similarity">
    <text evidence="8">Belongs to the PRA-PH family.</text>
</comment>
<reference evidence="9 10" key="1">
    <citation type="submission" date="2015-11" db="EMBL/GenBank/DDBJ databases">
        <authorList>
            <person name="Lin W."/>
        </authorList>
    </citation>
    <scope>NUCLEOTIDE SEQUENCE [LARGE SCALE GENOMIC DNA]</scope>
    <source>
        <strain evidence="9 10">HCH-1</strain>
    </source>
</reference>
<comment type="subcellular location">
    <subcellularLocation>
        <location evidence="8">Cytoplasm</location>
    </subcellularLocation>
</comment>
<keyword evidence="3 8" id="KW-0028">Amino-acid biosynthesis</keyword>
<dbReference type="PANTHER" id="PTHR42945">
    <property type="entry name" value="HISTIDINE BIOSYNTHESIS BIFUNCTIONAL PROTEIN"/>
    <property type="match status" value="1"/>
</dbReference>
<dbReference type="EC" id="3.6.1.31" evidence="8"/>
<dbReference type="NCBIfam" id="TIGR03188">
    <property type="entry name" value="histidine_hisI"/>
    <property type="match status" value="1"/>
</dbReference>
<dbReference type="HAMAP" id="MF_01020">
    <property type="entry name" value="HisE"/>
    <property type="match status" value="1"/>
</dbReference>
<dbReference type="Pfam" id="PF01503">
    <property type="entry name" value="PRA-PH"/>
    <property type="match status" value="1"/>
</dbReference>
<sequence length="114" mass="12755">MSTGKNTTESNTDNSEGNTIEALYRLILQRKETPQEHSYTCSLFSRGKDEILKKFGEEAVEVIIAAKGQGRQRLIEELSDLCYHALVLMADEGVSPEDISLELNKRSKGRDNPP</sequence>
<evidence type="ECO:0000256" key="4">
    <source>
        <dbReference type="ARBA" id="ARBA00022741"/>
    </source>
</evidence>
<keyword evidence="5 8" id="KW-0378">Hydrolase</keyword>
<keyword evidence="7 8" id="KW-0368">Histidine biosynthesis</keyword>
<evidence type="ECO:0000256" key="2">
    <source>
        <dbReference type="ARBA" id="ARBA00005204"/>
    </source>
</evidence>
<dbReference type="CDD" id="cd11534">
    <property type="entry name" value="NTP-PPase_HisIE_like"/>
    <property type="match status" value="1"/>
</dbReference>
<dbReference type="GO" id="GO:0004636">
    <property type="term" value="F:phosphoribosyl-ATP diphosphatase activity"/>
    <property type="evidence" value="ECO:0007669"/>
    <property type="project" value="UniProtKB-EC"/>
</dbReference>